<feature type="region of interest" description="Disordered" evidence="1">
    <location>
        <begin position="1"/>
        <end position="35"/>
    </location>
</feature>
<feature type="region of interest" description="Disordered" evidence="1">
    <location>
        <begin position="48"/>
        <end position="87"/>
    </location>
</feature>
<dbReference type="AlphaFoldDB" id="A0A0G4FFQ0"/>
<evidence type="ECO:0000256" key="1">
    <source>
        <dbReference type="SAM" id="MobiDB-lite"/>
    </source>
</evidence>
<sequence>MRKDGGEPSQNSQKRVTGKRELPDSPEGGDAKRQRALLTDALEVCDEGAEGCTDRLEEDAEKGFDGKGGEETLHPEETSGEGGEKMDVCKEGDEMKEEETGGECEIGYFSQQEVAGEVETGKRPHGTCPHGKRSRCKECGGRSICEHGKRPNRCKFCGGTEICEHGRPRHYCKECGGKGMCEHGREKRRCKDCGGNGYCDHGRLRYQCKECGGKGKSVQRTPSIPRQQQKGKENKPAQIGEDEKRGSAESGDLVEHPSISLSPPREAEAQSPEEVQRHGADRLLHPSPHEASSSSVIHPECDLDEERI</sequence>
<feature type="compositionally biased region" description="Basic and acidic residues" evidence="1">
    <location>
        <begin position="61"/>
        <end position="87"/>
    </location>
</feature>
<organism evidence="2">
    <name type="scientific">Chromera velia CCMP2878</name>
    <dbReference type="NCBI Taxonomy" id="1169474"/>
    <lineage>
        <taxon>Eukaryota</taxon>
        <taxon>Sar</taxon>
        <taxon>Alveolata</taxon>
        <taxon>Colpodellida</taxon>
        <taxon>Chromeraceae</taxon>
        <taxon>Chromera</taxon>
    </lineage>
</organism>
<feature type="region of interest" description="Disordered" evidence="1">
    <location>
        <begin position="212"/>
        <end position="308"/>
    </location>
</feature>
<protein>
    <recommendedName>
        <fullName evidence="3">CR-type domain-containing protein</fullName>
    </recommendedName>
</protein>
<name>A0A0G4FFQ0_9ALVE</name>
<evidence type="ECO:0000313" key="2">
    <source>
        <dbReference type="EMBL" id="CEM11699.1"/>
    </source>
</evidence>
<dbReference type="PhylomeDB" id="A0A0G4FFQ0"/>
<feature type="compositionally biased region" description="Polar residues" evidence="1">
    <location>
        <begin position="218"/>
        <end position="228"/>
    </location>
</feature>
<reference evidence="2" key="1">
    <citation type="submission" date="2014-11" db="EMBL/GenBank/DDBJ databases">
        <authorList>
            <person name="Otto D Thomas"/>
            <person name="Naeem Raeece"/>
        </authorList>
    </citation>
    <scope>NUCLEOTIDE SEQUENCE</scope>
</reference>
<proteinExistence type="predicted"/>
<evidence type="ECO:0008006" key="3">
    <source>
        <dbReference type="Google" id="ProtNLM"/>
    </source>
</evidence>
<gene>
    <name evidence="2" type="ORF">Cvel_3264</name>
</gene>
<feature type="compositionally biased region" description="Basic and acidic residues" evidence="1">
    <location>
        <begin position="230"/>
        <end position="247"/>
    </location>
</feature>
<feature type="compositionally biased region" description="Basic and acidic residues" evidence="1">
    <location>
        <begin position="274"/>
        <end position="288"/>
    </location>
</feature>
<feature type="compositionally biased region" description="Basic and acidic residues" evidence="1">
    <location>
        <begin position="18"/>
        <end position="33"/>
    </location>
</feature>
<dbReference type="VEuPathDB" id="CryptoDB:Cvel_3264"/>
<dbReference type="EMBL" id="CDMZ01000319">
    <property type="protein sequence ID" value="CEM11699.1"/>
    <property type="molecule type" value="Genomic_DNA"/>
</dbReference>
<accession>A0A0G4FFQ0</accession>